<dbReference type="Pfam" id="PF11747">
    <property type="entry name" value="RebB"/>
    <property type="match status" value="1"/>
</dbReference>
<protein>
    <submittedName>
        <fullName evidence="2">RebB family R body protein</fullName>
    </submittedName>
</protein>
<reference evidence="2 3" key="1">
    <citation type="submission" date="2021-02" db="EMBL/GenBank/DDBJ databases">
        <title>De Novo genome assembly of isolated myxobacteria.</title>
        <authorList>
            <person name="Stevens D.C."/>
        </authorList>
    </citation>
    <scope>NUCLEOTIDE SEQUENCE [LARGE SCALE GENOMIC DNA]</scope>
    <source>
        <strain evidence="3">SCPEA02</strain>
    </source>
</reference>
<proteinExistence type="predicted"/>
<feature type="region of interest" description="Disordered" evidence="1">
    <location>
        <begin position="109"/>
        <end position="129"/>
    </location>
</feature>
<name>A0ABX7NSU0_9BACT</name>
<organism evidence="2 3">
    <name type="scientific">Pyxidicoccus parkwayensis</name>
    <dbReference type="NCBI Taxonomy" id="2813578"/>
    <lineage>
        <taxon>Bacteria</taxon>
        <taxon>Pseudomonadati</taxon>
        <taxon>Myxococcota</taxon>
        <taxon>Myxococcia</taxon>
        <taxon>Myxococcales</taxon>
        <taxon>Cystobacterineae</taxon>
        <taxon>Myxococcaceae</taxon>
        <taxon>Pyxidicoccus</taxon>
    </lineage>
</organism>
<dbReference type="RefSeq" id="WP_206723537.1">
    <property type="nucleotide sequence ID" value="NZ_CP071090.1"/>
</dbReference>
<accession>A0ABX7NSU0</accession>
<dbReference type="Proteomes" id="UP000662747">
    <property type="component" value="Chromosome"/>
</dbReference>
<evidence type="ECO:0000313" key="3">
    <source>
        <dbReference type="Proteomes" id="UP000662747"/>
    </source>
</evidence>
<gene>
    <name evidence="2" type="ORF">JY651_43600</name>
</gene>
<keyword evidence="3" id="KW-1185">Reference proteome</keyword>
<feature type="compositionally biased region" description="Basic and acidic residues" evidence="1">
    <location>
        <begin position="31"/>
        <end position="40"/>
    </location>
</feature>
<evidence type="ECO:0000256" key="1">
    <source>
        <dbReference type="SAM" id="MobiDB-lite"/>
    </source>
</evidence>
<sequence length="129" mass="13878">MSDEEIDIYLSSGRRRRGDREPHKPPKPCRPRPERSDRKHVASQVTDAVTTTHVQVVAEAPAMSLGEDFLATSQALALAAQQATTQQAAASTLLQATTAQGAALLLQLVPPKERRRSSASTSPKPAKRG</sequence>
<feature type="region of interest" description="Disordered" evidence="1">
    <location>
        <begin position="1"/>
        <end position="46"/>
    </location>
</feature>
<evidence type="ECO:0000313" key="2">
    <source>
        <dbReference type="EMBL" id="QSQ21960.1"/>
    </source>
</evidence>
<dbReference type="EMBL" id="CP071090">
    <property type="protein sequence ID" value="QSQ21960.1"/>
    <property type="molecule type" value="Genomic_DNA"/>
</dbReference>
<dbReference type="InterPro" id="IPR021070">
    <property type="entry name" value="Killing_trait_RebB"/>
</dbReference>